<evidence type="ECO:0000256" key="5">
    <source>
        <dbReference type="ARBA" id="ARBA00023136"/>
    </source>
</evidence>
<keyword evidence="9" id="KW-1185">Reference proteome</keyword>
<evidence type="ECO:0000256" key="3">
    <source>
        <dbReference type="ARBA" id="ARBA00022692"/>
    </source>
</evidence>
<sequence length="483" mass="54567">MEFLQTHWYWIITPIVLVCNVYASGHVVLTQKNSRSAIAWVGVIWLTPVFGSLVYFVLGINRVHRRAFQLRRNHIPRKRFVAPHKTGEVAIAQPVLVEKEHLGSLVRYTAAVTGQHLYTGNQIRPLIDGVQGYPEMLSAIEKSNRCVSLSSYIFANDVAGLLFIDALRKAIDRGVAVRVLVDGIGAHYSWPKTIINVLHKAQIPHAEFLPSFWPWQFNYANMRSHRKILVVDGQIGFTGGMNISAQNNSIYRPKEPVQDIHFRIEGPIVGRLQEAFADDWLFSTGESLDEDLWFPVLQERGPMLVRGVTSGPDADLDKLRMIYLGAVTCARERIRIITPYYLPDAGLIDALNAAALRGVQVDLFVPIRNNMRLVQWASMMPLAELLEHGGKVWLTAEPFDHSKLVLVDEAWTFFGSANWDPRSLRLNFEFNLECYSLELAKELSQILEGKQAQARPLTLADIQSRSLPIRLRDGIAALLTPYL</sequence>
<dbReference type="PROSITE" id="PS50035">
    <property type="entry name" value="PLD"/>
    <property type="match status" value="2"/>
</dbReference>
<dbReference type="InterPro" id="IPR001736">
    <property type="entry name" value="PLipase_D/transphosphatidylase"/>
</dbReference>
<keyword evidence="4 6" id="KW-1133">Transmembrane helix</keyword>
<dbReference type="Pfam" id="PF13091">
    <property type="entry name" value="PLDc_2"/>
    <property type="match status" value="2"/>
</dbReference>
<keyword evidence="2" id="KW-1003">Cell membrane</keyword>
<evidence type="ECO:0000256" key="1">
    <source>
        <dbReference type="ARBA" id="ARBA00004651"/>
    </source>
</evidence>
<evidence type="ECO:0000256" key="2">
    <source>
        <dbReference type="ARBA" id="ARBA00022475"/>
    </source>
</evidence>
<dbReference type="InterPro" id="IPR025202">
    <property type="entry name" value="PLD-like_dom"/>
</dbReference>
<evidence type="ECO:0000259" key="7">
    <source>
        <dbReference type="PROSITE" id="PS50035"/>
    </source>
</evidence>
<dbReference type="GO" id="GO:0005886">
    <property type="term" value="C:plasma membrane"/>
    <property type="evidence" value="ECO:0007669"/>
    <property type="project" value="UniProtKB-SubCell"/>
</dbReference>
<dbReference type="CDD" id="cd09157">
    <property type="entry name" value="PLDc_CLS_unchar2_1"/>
    <property type="match status" value="1"/>
</dbReference>
<reference evidence="8" key="1">
    <citation type="submission" date="2021-05" db="EMBL/GenBank/DDBJ databases">
        <title>Complete genome sequence of the cellulolytic planctomycete Telmatocola sphagniphila SP2T and characterization of the first cellulase from planctomycetes.</title>
        <authorList>
            <person name="Rakitin A.L."/>
            <person name="Beletsky A.V."/>
            <person name="Naumoff D.G."/>
            <person name="Kulichevskaya I.S."/>
            <person name="Mardanov A.V."/>
            <person name="Ravin N.V."/>
            <person name="Dedysh S.N."/>
        </authorList>
    </citation>
    <scope>NUCLEOTIDE SEQUENCE</scope>
    <source>
        <strain evidence="8">SP2T</strain>
    </source>
</reference>
<feature type="domain" description="PLD phosphodiesterase" evidence="7">
    <location>
        <begin position="396"/>
        <end position="423"/>
    </location>
</feature>
<keyword evidence="5 6" id="KW-0472">Membrane</keyword>
<evidence type="ECO:0000256" key="6">
    <source>
        <dbReference type="SAM" id="Phobius"/>
    </source>
</evidence>
<dbReference type="AlphaFoldDB" id="A0A8E6EW89"/>
<dbReference type="KEGG" id="tsph:KIH39_13450"/>
<dbReference type="EMBL" id="CP074694">
    <property type="protein sequence ID" value="QVL29876.1"/>
    <property type="molecule type" value="Genomic_DNA"/>
</dbReference>
<evidence type="ECO:0000313" key="9">
    <source>
        <dbReference type="Proteomes" id="UP000676194"/>
    </source>
</evidence>
<dbReference type="SMART" id="SM00155">
    <property type="entry name" value="PLDc"/>
    <property type="match status" value="2"/>
</dbReference>
<proteinExistence type="predicted"/>
<comment type="subcellular location">
    <subcellularLocation>
        <location evidence="1">Cell membrane</location>
        <topology evidence="1">Multi-pass membrane protein</topology>
    </subcellularLocation>
</comment>
<protein>
    <submittedName>
        <fullName evidence="8">PLDc N-terminal domain-containing protein</fullName>
    </submittedName>
</protein>
<keyword evidence="3 6" id="KW-0812">Transmembrane</keyword>
<evidence type="ECO:0000256" key="4">
    <source>
        <dbReference type="ARBA" id="ARBA00022989"/>
    </source>
</evidence>
<dbReference type="Pfam" id="PF13396">
    <property type="entry name" value="PLDc_N"/>
    <property type="match status" value="1"/>
</dbReference>
<organism evidence="8 9">
    <name type="scientific">Telmatocola sphagniphila</name>
    <dbReference type="NCBI Taxonomy" id="1123043"/>
    <lineage>
        <taxon>Bacteria</taxon>
        <taxon>Pseudomonadati</taxon>
        <taxon>Planctomycetota</taxon>
        <taxon>Planctomycetia</taxon>
        <taxon>Gemmatales</taxon>
        <taxon>Gemmataceae</taxon>
    </lineage>
</organism>
<feature type="domain" description="PLD phosphodiesterase" evidence="7">
    <location>
        <begin position="220"/>
        <end position="247"/>
    </location>
</feature>
<dbReference type="SUPFAM" id="SSF56024">
    <property type="entry name" value="Phospholipase D/nuclease"/>
    <property type="match status" value="2"/>
</dbReference>
<dbReference type="GO" id="GO:0032049">
    <property type="term" value="P:cardiolipin biosynthetic process"/>
    <property type="evidence" value="ECO:0007669"/>
    <property type="project" value="UniProtKB-ARBA"/>
</dbReference>
<dbReference type="Gene3D" id="3.30.870.10">
    <property type="entry name" value="Endonuclease Chain A"/>
    <property type="match status" value="2"/>
</dbReference>
<name>A0A8E6EW89_9BACT</name>
<dbReference type="CDD" id="cd09163">
    <property type="entry name" value="PLDc_CLS_unchar2_2"/>
    <property type="match status" value="1"/>
</dbReference>
<dbReference type="PANTHER" id="PTHR21248:SF22">
    <property type="entry name" value="PHOSPHOLIPASE D"/>
    <property type="match status" value="1"/>
</dbReference>
<evidence type="ECO:0000313" key="8">
    <source>
        <dbReference type="EMBL" id="QVL29876.1"/>
    </source>
</evidence>
<feature type="transmembrane region" description="Helical" evidence="6">
    <location>
        <begin position="7"/>
        <end position="25"/>
    </location>
</feature>
<dbReference type="Proteomes" id="UP000676194">
    <property type="component" value="Chromosome"/>
</dbReference>
<feature type="transmembrane region" description="Helical" evidence="6">
    <location>
        <begin position="37"/>
        <end position="58"/>
    </location>
</feature>
<dbReference type="RefSeq" id="WP_213493758.1">
    <property type="nucleotide sequence ID" value="NZ_CP074694.1"/>
</dbReference>
<dbReference type="PANTHER" id="PTHR21248">
    <property type="entry name" value="CARDIOLIPIN SYNTHASE"/>
    <property type="match status" value="1"/>
</dbReference>
<accession>A0A8E6EW89</accession>
<dbReference type="GO" id="GO:0008808">
    <property type="term" value="F:cardiolipin synthase activity"/>
    <property type="evidence" value="ECO:0007669"/>
    <property type="project" value="TreeGrafter"/>
</dbReference>
<gene>
    <name evidence="8" type="ORF">KIH39_13450</name>
</gene>
<dbReference type="InterPro" id="IPR027379">
    <property type="entry name" value="CLS_N"/>
</dbReference>